<dbReference type="Proteomes" id="UP000692954">
    <property type="component" value="Unassembled WGS sequence"/>
</dbReference>
<proteinExistence type="predicted"/>
<evidence type="ECO:0000313" key="2">
    <source>
        <dbReference type="Proteomes" id="UP000692954"/>
    </source>
</evidence>
<reference evidence="1" key="1">
    <citation type="submission" date="2021-01" db="EMBL/GenBank/DDBJ databases">
        <authorList>
            <consortium name="Genoscope - CEA"/>
            <person name="William W."/>
        </authorList>
    </citation>
    <scope>NUCLEOTIDE SEQUENCE</scope>
</reference>
<protein>
    <submittedName>
        <fullName evidence="1">Uncharacterized protein</fullName>
    </submittedName>
</protein>
<accession>A0A8S1M6G2</accession>
<dbReference type="AlphaFoldDB" id="A0A8S1M6G2"/>
<organism evidence="1 2">
    <name type="scientific">Paramecium sonneborni</name>
    <dbReference type="NCBI Taxonomy" id="65129"/>
    <lineage>
        <taxon>Eukaryota</taxon>
        <taxon>Sar</taxon>
        <taxon>Alveolata</taxon>
        <taxon>Ciliophora</taxon>
        <taxon>Intramacronucleata</taxon>
        <taxon>Oligohymenophorea</taxon>
        <taxon>Peniculida</taxon>
        <taxon>Parameciidae</taxon>
        <taxon>Paramecium</taxon>
    </lineage>
</organism>
<dbReference type="EMBL" id="CAJJDN010000033">
    <property type="protein sequence ID" value="CAD8075687.1"/>
    <property type="molecule type" value="Genomic_DNA"/>
</dbReference>
<gene>
    <name evidence="1" type="ORF">PSON_ATCC_30995.1.T0330382</name>
</gene>
<name>A0A8S1M6G2_9CILI</name>
<comment type="caution">
    <text evidence="1">The sequence shown here is derived from an EMBL/GenBank/DDBJ whole genome shotgun (WGS) entry which is preliminary data.</text>
</comment>
<evidence type="ECO:0000313" key="1">
    <source>
        <dbReference type="EMBL" id="CAD8075687.1"/>
    </source>
</evidence>
<keyword evidence="2" id="KW-1185">Reference proteome</keyword>
<sequence>MHCEETFLDFQNISEHFTDNAILKSIFIQQPKPYQQNQDYQTKKNTILKIQKENCIQMKDLSKKMGIKCNLYVQISSI</sequence>